<dbReference type="STRING" id="76114.ebA3636"/>
<accession>Q5P3D5</accession>
<evidence type="ECO:0000313" key="2">
    <source>
        <dbReference type="Proteomes" id="UP000006552"/>
    </source>
</evidence>
<protein>
    <submittedName>
        <fullName evidence="1">Uncharacterized protein</fullName>
    </submittedName>
</protein>
<keyword evidence="2" id="KW-1185">Reference proteome</keyword>
<name>Q5P3D5_AROAE</name>
<dbReference type="HOGENOM" id="CLU_1036849_0_0_4"/>
<dbReference type="AntiFam" id="ANF00103">
    <property type="entry name" value="Shadow ORF (opposite can)"/>
</dbReference>
<sequence length="268" mass="30562">MHDDVRDVAMHEDFTRQQADDLVRRHAGIRAADPQVFGRLQLRQLLEETRVDLLHLARPGAVVIEEVEQVFVCDLLLGPVVQIQREEKRPFDRRRVVGRRLGKSEFAIQLHGDTHRRQGVEQDAAVTDFLRRPDRREDQFATDAQPAQRRLDVQSLHLADAIGERADSDTTRGLAIDFGIKKPALRRPVRSRQRRHLVAETLETQVHADRSGIVAEELADVVEADPVIGTQYAKFDWHREFLQFCLQHRGHAAAAETTRSLPSCHASP</sequence>
<dbReference type="Proteomes" id="UP000006552">
    <property type="component" value="Chromosome"/>
</dbReference>
<proteinExistence type="predicted"/>
<evidence type="ECO:0000313" key="1">
    <source>
        <dbReference type="EMBL" id="CAI08179.1"/>
    </source>
</evidence>
<gene>
    <name evidence="1" type="ORF">ebA3636</name>
</gene>
<organism evidence="1 2">
    <name type="scientific">Aromatoleum aromaticum (strain DSM 19018 / LMG 30748 / EbN1)</name>
    <name type="common">Azoarcus sp. (strain EbN1)</name>
    <dbReference type="NCBI Taxonomy" id="76114"/>
    <lineage>
        <taxon>Bacteria</taxon>
        <taxon>Pseudomonadati</taxon>
        <taxon>Pseudomonadota</taxon>
        <taxon>Betaproteobacteria</taxon>
        <taxon>Rhodocyclales</taxon>
        <taxon>Rhodocyclaceae</taxon>
        <taxon>Aromatoleum</taxon>
    </lineage>
</organism>
<reference evidence="1 2" key="1">
    <citation type="journal article" date="2005" name="Arch. Microbiol.">
        <title>The genome sequence of an anaerobic aromatic-degrading denitrifying bacterium, strain EbN1.</title>
        <authorList>
            <person name="Rabus R."/>
            <person name="Kube M."/>
            <person name="Heider J."/>
            <person name="Beck A."/>
            <person name="Heitmann K."/>
            <person name="Widdel F."/>
            <person name="Reinhardt R."/>
        </authorList>
    </citation>
    <scope>NUCLEOTIDE SEQUENCE [LARGE SCALE GENOMIC DNA]</scope>
    <source>
        <strain evidence="1 2">EbN1</strain>
    </source>
</reference>
<dbReference type="AlphaFoldDB" id="Q5P3D5"/>
<dbReference type="EMBL" id="CR555306">
    <property type="protein sequence ID" value="CAI08179.1"/>
    <property type="molecule type" value="Genomic_DNA"/>
</dbReference>
<dbReference type="KEGG" id="eba:ebA3636"/>